<feature type="region of interest" description="Disordered" evidence="1">
    <location>
        <begin position="26"/>
        <end position="45"/>
    </location>
</feature>
<protein>
    <submittedName>
        <fullName evidence="2">Uncharacterized protein</fullName>
    </submittedName>
</protein>
<organism evidence="2 3">
    <name type="scientific">Ovis ammon polii</name>
    <dbReference type="NCBI Taxonomy" id="230172"/>
    <lineage>
        <taxon>Eukaryota</taxon>
        <taxon>Metazoa</taxon>
        <taxon>Chordata</taxon>
        <taxon>Craniata</taxon>
        <taxon>Vertebrata</taxon>
        <taxon>Euteleostomi</taxon>
        <taxon>Mammalia</taxon>
        <taxon>Eutheria</taxon>
        <taxon>Laurasiatheria</taxon>
        <taxon>Artiodactyla</taxon>
        <taxon>Ruminantia</taxon>
        <taxon>Pecora</taxon>
        <taxon>Bovidae</taxon>
        <taxon>Caprinae</taxon>
        <taxon>Ovis</taxon>
    </lineage>
</organism>
<name>A0AAD4Y828_OVIAM</name>
<dbReference type="AlphaFoldDB" id="A0AAD4Y828"/>
<feature type="compositionally biased region" description="Polar residues" evidence="1">
    <location>
        <begin position="69"/>
        <end position="90"/>
    </location>
</feature>
<gene>
    <name evidence="2" type="ORF">MG293_013124</name>
</gene>
<keyword evidence="3" id="KW-1185">Reference proteome</keyword>
<feature type="compositionally biased region" description="Basic and acidic residues" evidence="1">
    <location>
        <begin position="33"/>
        <end position="44"/>
    </location>
</feature>
<proteinExistence type="predicted"/>
<evidence type="ECO:0000313" key="3">
    <source>
        <dbReference type="Proteomes" id="UP001214576"/>
    </source>
</evidence>
<comment type="caution">
    <text evidence="2">The sequence shown here is derived from an EMBL/GenBank/DDBJ whole genome shotgun (WGS) entry which is preliminary data.</text>
</comment>
<evidence type="ECO:0000256" key="1">
    <source>
        <dbReference type="SAM" id="MobiDB-lite"/>
    </source>
</evidence>
<accession>A0AAD4Y828</accession>
<feature type="region of interest" description="Disordered" evidence="1">
    <location>
        <begin position="69"/>
        <end position="136"/>
    </location>
</feature>
<sequence length="136" mass="14878">MASARRWQKRENLKFKVMALWGSRSMKPIGSHEMPKPTPGHEEGLAYLKGTGAIPLASEQMPLADDHLTQQTPEHQVSISGEATDCSQRQPHLEEAALGFAPQPRDPDAFGRNVDSTRQGPPGPKEWLETPASGCP</sequence>
<reference evidence="2" key="1">
    <citation type="submission" date="2022-03" db="EMBL/GenBank/DDBJ databases">
        <title>Genomic analyses of argali, domestic sheep and their hybrids provide insights into chromosomal evolution, heterosis and genetic basis of agronomic traits.</title>
        <authorList>
            <person name="Li M."/>
        </authorList>
    </citation>
    <scope>NUCLEOTIDE SEQUENCE</scope>
    <source>
        <strain evidence="2">CAU-MHL-2022a</strain>
        <tissue evidence="2">Skin</tissue>
    </source>
</reference>
<evidence type="ECO:0000313" key="2">
    <source>
        <dbReference type="EMBL" id="KAI4536921.1"/>
    </source>
</evidence>
<dbReference type="Proteomes" id="UP001214576">
    <property type="component" value="Unassembled WGS sequence"/>
</dbReference>
<dbReference type="EMBL" id="JAKZEL010000015">
    <property type="protein sequence ID" value="KAI4536921.1"/>
    <property type="molecule type" value="Genomic_DNA"/>
</dbReference>